<reference evidence="1 2" key="1">
    <citation type="submission" date="2022-05" db="EMBL/GenBank/DDBJ databases">
        <title>Genome Sequencing of Bee-Associated Microbes.</title>
        <authorList>
            <person name="Dunlap C."/>
        </authorList>
    </citation>
    <scope>NUCLEOTIDE SEQUENCE [LARGE SCALE GENOMIC DNA]</scope>
    <source>
        <strain evidence="1 2">NRRL NRS-750</strain>
    </source>
</reference>
<dbReference type="EMBL" id="JAMDLY010000024">
    <property type="protein sequence ID" value="MCY9532928.1"/>
    <property type="molecule type" value="Genomic_DNA"/>
</dbReference>
<protein>
    <submittedName>
        <fullName evidence="1">Uncharacterized protein</fullName>
    </submittedName>
</protein>
<proteinExistence type="predicted"/>
<comment type="caution">
    <text evidence="1">The sequence shown here is derived from an EMBL/GenBank/DDBJ whole genome shotgun (WGS) entry which is preliminary data.</text>
</comment>
<name>A0ABT4EJV5_PAEAL</name>
<dbReference type="RefSeq" id="WP_268633005.1">
    <property type="nucleotide sequence ID" value="NZ_JAMDLY010000024.1"/>
</dbReference>
<keyword evidence="2" id="KW-1185">Reference proteome</keyword>
<evidence type="ECO:0000313" key="1">
    <source>
        <dbReference type="EMBL" id="MCY9532928.1"/>
    </source>
</evidence>
<dbReference type="Proteomes" id="UP001527090">
    <property type="component" value="Unassembled WGS sequence"/>
</dbReference>
<sequence>MNIQSYIRMICEEVSQVSDVVSEYTSRYELDQISPDDDPADYLRSIGGVRLG</sequence>
<evidence type="ECO:0000313" key="2">
    <source>
        <dbReference type="Proteomes" id="UP001527090"/>
    </source>
</evidence>
<accession>A0ABT4EJV5</accession>
<gene>
    <name evidence="1" type="ORF">M5X04_26830</name>
</gene>
<organism evidence="1 2">
    <name type="scientific">Paenibacillus alvei</name>
    <name type="common">Bacillus alvei</name>
    <dbReference type="NCBI Taxonomy" id="44250"/>
    <lineage>
        <taxon>Bacteria</taxon>
        <taxon>Bacillati</taxon>
        <taxon>Bacillota</taxon>
        <taxon>Bacilli</taxon>
        <taxon>Bacillales</taxon>
        <taxon>Paenibacillaceae</taxon>
        <taxon>Paenibacillus</taxon>
    </lineage>
</organism>